<evidence type="ECO:0000256" key="2">
    <source>
        <dbReference type="ARBA" id="ARBA00022730"/>
    </source>
</evidence>
<comment type="similarity">
    <text evidence="1">Belongs to the universal ribosomal protein uL18 family.</text>
</comment>
<name>A0A0W8FBC3_9ZZZZ</name>
<evidence type="ECO:0000256" key="5">
    <source>
        <dbReference type="ARBA" id="ARBA00023274"/>
    </source>
</evidence>
<organism evidence="7">
    <name type="scientific">hydrocarbon metagenome</name>
    <dbReference type="NCBI Taxonomy" id="938273"/>
    <lineage>
        <taxon>unclassified sequences</taxon>
        <taxon>metagenomes</taxon>
        <taxon>ecological metagenomes</taxon>
    </lineage>
</organism>
<dbReference type="GO" id="GO:0000027">
    <property type="term" value="P:ribosomal large subunit assembly"/>
    <property type="evidence" value="ECO:0007669"/>
    <property type="project" value="TreeGrafter"/>
</dbReference>
<evidence type="ECO:0000313" key="7">
    <source>
        <dbReference type="EMBL" id="KUG18223.1"/>
    </source>
</evidence>
<dbReference type="NCBIfam" id="NF006342">
    <property type="entry name" value="PRK08569.1"/>
    <property type="match status" value="1"/>
</dbReference>
<dbReference type="GO" id="GO:0008097">
    <property type="term" value="F:5S rRNA binding"/>
    <property type="evidence" value="ECO:0007669"/>
    <property type="project" value="InterPro"/>
</dbReference>
<gene>
    <name evidence="7" type="ORF">ASZ90_012111</name>
</gene>
<comment type="caution">
    <text evidence="7">The sequence shown here is derived from an EMBL/GenBank/DDBJ whole genome shotgun (WGS) entry which is preliminary data.</text>
</comment>
<dbReference type="GO" id="GO:0003735">
    <property type="term" value="F:structural constituent of ribosome"/>
    <property type="evidence" value="ECO:0007669"/>
    <property type="project" value="InterPro"/>
</dbReference>
<dbReference type="CDD" id="cd00432">
    <property type="entry name" value="Ribosomal_L18_L5e"/>
    <property type="match status" value="1"/>
</dbReference>
<dbReference type="PANTHER" id="PTHR23410">
    <property type="entry name" value="RIBOSOMAL PROTEIN L5-RELATED"/>
    <property type="match status" value="1"/>
</dbReference>
<dbReference type="InterPro" id="IPR057267">
    <property type="entry name" value="Rbsml_uL18_arch"/>
</dbReference>
<evidence type="ECO:0000256" key="6">
    <source>
        <dbReference type="ARBA" id="ARBA00035496"/>
    </source>
</evidence>
<dbReference type="GO" id="GO:0006412">
    <property type="term" value="P:translation"/>
    <property type="evidence" value="ECO:0007669"/>
    <property type="project" value="InterPro"/>
</dbReference>
<sequence>MSDLATGPRYKVPLRRRKEGKTNYHVRYKLLLSKRPRVVVRKSNASTTLQLVVAELEGDKTLLTVNSRELKGFGFSSAVGNLPAAYLTGLLFGKKMLAIGVEGGVADIGLHASTKGNRIYAAIKGVVDAGVDVPHSPEIFPDEERIRGEHIKSFTGKDTVAQFEAAREKILG</sequence>
<dbReference type="InterPro" id="IPR005485">
    <property type="entry name" value="Rbsml_uL18_euk_arch"/>
</dbReference>
<keyword evidence="3" id="KW-0694">RNA-binding</keyword>
<dbReference type="HAMAP" id="MF_01337_A">
    <property type="entry name" value="Ribosomal_uL18_A"/>
    <property type="match status" value="1"/>
</dbReference>
<dbReference type="EMBL" id="LNQE01001394">
    <property type="protein sequence ID" value="KUG18223.1"/>
    <property type="molecule type" value="Genomic_DNA"/>
</dbReference>
<evidence type="ECO:0000256" key="3">
    <source>
        <dbReference type="ARBA" id="ARBA00022884"/>
    </source>
</evidence>
<keyword evidence="4 7" id="KW-0689">Ribosomal protein</keyword>
<protein>
    <recommendedName>
        <fullName evidence="6">50S ribosomal protein L18</fullName>
    </recommendedName>
</protein>
<evidence type="ECO:0000256" key="1">
    <source>
        <dbReference type="ARBA" id="ARBA00007116"/>
    </source>
</evidence>
<accession>A0A0W8FBC3</accession>
<dbReference type="GO" id="GO:0022625">
    <property type="term" value="C:cytosolic large ribosomal subunit"/>
    <property type="evidence" value="ECO:0007669"/>
    <property type="project" value="TreeGrafter"/>
</dbReference>
<evidence type="ECO:0000256" key="4">
    <source>
        <dbReference type="ARBA" id="ARBA00022980"/>
    </source>
</evidence>
<dbReference type="Pfam" id="PF17144">
    <property type="entry name" value="Ribosomal_L5e"/>
    <property type="match status" value="2"/>
</dbReference>
<proteinExistence type="inferred from homology"/>
<dbReference type="PANTHER" id="PTHR23410:SF12">
    <property type="entry name" value="LARGE RIBOSOMAL SUBUNIT PROTEIN UL18"/>
    <property type="match status" value="1"/>
</dbReference>
<dbReference type="AlphaFoldDB" id="A0A0W8FBC3"/>
<keyword evidence="5" id="KW-0687">Ribonucleoprotein</keyword>
<dbReference type="SUPFAM" id="SSF53137">
    <property type="entry name" value="Translational machinery components"/>
    <property type="match status" value="1"/>
</dbReference>
<reference evidence="7" key="1">
    <citation type="journal article" date="2015" name="Proc. Natl. Acad. Sci. U.S.A.">
        <title>Networks of energetic and metabolic interactions define dynamics in microbial communities.</title>
        <authorList>
            <person name="Embree M."/>
            <person name="Liu J.K."/>
            <person name="Al-Bassam M.M."/>
            <person name="Zengler K."/>
        </authorList>
    </citation>
    <scope>NUCLEOTIDE SEQUENCE</scope>
</reference>
<keyword evidence="2" id="KW-0699">rRNA-binding</keyword>
<dbReference type="InterPro" id="IPR057268">
    <property type="entry name" value="Ribosomal_L18"/>
</dbReference>
<dbReference type="Gene3D" id="3.30.420.100">
    <property type="match status" value="1"/>
</dbReference>